<dbReference type="Pfam" id="PF01722">
    <property type="entry name" value="BolA"/>
    <property type="match status" value="1"/>
</dbReference>
<dbReference type="Proteomes" id="UP000199759">
    <property type="component" value="Unassembled WGS sequence"/>
</dbReference>
<dbReference type="SUPFAM" id="SSF82657">
    <property type="entry name" value="BolA-like"/>
    <property type="match status" value="1"/>
</dbReference>
<name>A0A1G9N6Q9_9PROT</name>
<dbReference type="OrthoDB" id="9811118at2"/>
<reference evidence="2 3" key="1">
    <citation type="submission" date="2016-10" db="EMBL/GenBank/DDBJ databases">
        <authorList>
            <person name="de Groot N.N."/>
        </authorList>
    </citation>
    <scope>NUCLEOTIDE SEQUENCE [LARGE SCALE GENOMIC DNA]</scope>
    <source>
        <strain evidence="2 3">DSM 16077</strain>
    </source>
</reference>
<evidence type="ECO:0000256" key="1">
    <source>
        <dbReference type="RuleBase" id="RU003860"/>
    </source>
</evidence>
<dbReference type="RefSeq" id="WP_091766492.1">
    <property type="nucleotide sequence ID" value="NZ_FNHG01000002.1"/>
</dbReference>
<comment type="similarity">
    <text evidence="1">Belongs to the BolA/IbaG family.</text>
</comment>
<dbReference type="PANTHER" id="PTHR46230">
    <property type="match status" value="1"/>
</dbReference>
<dbReference type="Gene3D" id="3.30.300.90">
    <property type="entry name" value="BolA-like"/>
    <property type="match status" value="1"/>
</dbReference>
<protein>
    <submittedName>
        <fullName evidence="2">Transcriptional regulator, BolA protein family</fullName>
    </submittedName>
</protein>
<dbReference type="AlphaFoldDB" id="A0A1G9N6Q9"/>
<dbReference type="InterPro" id="IPR036065">
    <property type="entry name" value="BolA-like_sf"/>
</dbReference>
<dbReference type="STRING" id="144026.SAMN04488568_102238"/>
<dbReference type="GO" id="GO:0016226">
    <property type="term" value="P:iron-sulfur cluster assembly"/>
    <property type="evidence" value="ECO:0007669"/>
    <property type="project" value="TreeGrafter"/>
</dbReference>
<gene>
    <name evidence="2" type="ORF">SAMN04488568_102238</name>
</gene>
<dbReference type="EMBL" id="FNHG01000002">
    <property type="protein sequence ID" value="SDL82216.1"/>
    <property type="molecule type" value="Genomic_DNA"/>
</dbReference>
<evidence type="ECO:0000313" key="3">
    <source>
        <dbReference type="Proteomes" id="UP000199759"/>
    </source>
</evidence>
<dbReference type="PANTHER" id="PTHR46230:SF7">
    <property type="entry name" value="BOLA-LIKE PROTEIN 1"/>
    <property type="match status" value="1"/>
</dbReference>
<keyword evidence="3" id="KW-1185">Reference proteome</keyword>
<organism evidence="2 3">
    <name type="scientific">Maricaulis salignorans</name>
    <dbReference type="NCBI Taxonomy" id="144026"/>
    <lineage>
        <taxon>Bacteria</taxon>
        <taxon>Pseudomonadati</taxon>
        <taxon>Pseudomonadota</taxon>
        <taxon>Alphaproteobacteria</taxon>
        <taxon>Maricaulales</taxon>
        <taxon>Maricaulaceae</taxon>
        <taxon>Maricaulis</taxon>
    </lineage>
</organism>
<evidence type="ECO:0000313" key="2">
    <source>
        <dbReference type="EMBL" id="SDL82216.1"/>
    </source>
</evidence>
<accession>A0A1G9N6Q9</accession>
<dbReference type="PIRSF" id="PIRSF003113">
    <property type="entry name" value="BolA"/>
    <property type="match status" value="1"/>
</dbReference>
<proteinExistence type="inferred from homology"/>
<dbReference type="InterPro" id="IPR002634">
    <property type="entry name" value="BolA"/>
</dbReference>
<sequence length="89" mass="9590">MTVRDEIETRLREALVPVALHVSDDSHLHAGHAGAREGGQSHFSVDIVSSRFEGLTRLARHRLVNEALAAQLKGPIHALAIKARAPGEA</sequence>